<dbReference type="InterPro" id="IPR006680">
    <property type="entry name" value="Amidohydro-rel"/>
</dbReference>
<reference evidence="4" key="1">
    <citation type="submission" date="2016-11" db="EMBL/GenBank/DDBJ databases">
        <authorList>
            <person name="Jaros S."/>
            <person name="Januszkiewicz K."/>
            <person name="Wedrychowicz H."/>
        </authorList>
    </citation>
    <scope>NUCLEOTIDE SEQUENCE [LARGE SCALE GENOMIC DNA]</scope>
    <source>
        <strain evidence="4">DSM 19859</strain>
    </source>
</reference>
<dbReference type="Proteomes" id="UP000184240">
    <property type="component" value="Unassembled WGS sequence"/>
</dbReference>
<dbReference type="EMBL" id="QOVN01000004">
    <property type="protein sequence ID" value="RXG28786.1"/>
    <property type="molecule type" value="Genomic_DNA"/>
</dbReference>
<name>A0A1M5T2A7_9FLAO</name>
<dbReference type="GO" id="GO:0016810">
    <property type="term" value="F:hydrolase activity, acting on carbon-nitrogen (but not peptide) bonds"/>
    <property type="evidence" value="ECO:0007669"/>
    <property type="project" value="InterPro"/>
</dbReference>
<sequence>MKTIKKLYLLLFFAVFTLQAQQTPAPVQKGDITLTGGVAHIGNGEVIENSLIFITDGKIVGVYDATTTKRPLKGEIIKIDGQHVYPGFIAPDTTLGLVEISAVRATEDQDEIGEYNPHIEAIIAYNAESKVVESMRPNGVLIAQTVPQGGTISGESSVVQLDAWNWEDAAIKRGDGIHLNWPSSFRRGRWWMGEDAGYSPDKNYASEITQIKDFIGQSKAYEAGDSSIKNLPFAAMQGVLDGSQNLYVHVDSEKEILDVLKFKEDMSIEKLVLVGAYRAYKIADAIAKAEVPVILARVHSLPEAEDDDYNISFKMAKTLVDAGVKVALGNSGEYWQARNIPFYAGQTTAHGLSFEDALQLITKNSAEILGLGDQLGTLESGKDATLFVSTGNALEMKGNNLTHAFINGRSISLESHQTELWKRYMEKYDRTE</sequence>
<dbReference type="Proteomes" id="UP000290037">
    <property type="component" value="Unassembled WGS sequence"/>
</dbReference>
<evidence type="ECO:0000256" key="1">
    <source>
        <dbReference type="SAM" id="SignalP"/>
    </source>
</evidence>
<dbReference type="RefSeq" id="WP_072979472.1">
    <property type="nucleotide sequence ID" value="NZ_FQXT01000001.1"/>
</dbReference>
<dbReference type="EMBL" id="FQXT01000001">
    <property type="protein sequence ID" value="SHH44881.1"/>
    <property type="molecule type" value="Genomic_DNA"/>
</dbReference>
<feature type="chain" id="PRO_5013291096" evidence="1">
    <location>
        <begin position="21"/>
        <end position="432"/>
    </location>
</feature>
<protein>
    <submittedName>
        <fullName evidence="3 4">Imidazolonepropionase</fullName>
    </submittedName>
</protein>
<feature type="domain" description="Amidohydrolase-related" evidence="2">
    <location>
        <begin position="347"/>
        <end position="409"/>
    </location>
</feature>
<evidence type="ECO:0000313" key="6">
    <source>
        <dbReference type="Proteomes" id="UP000290037"/>
    </source>
</evidence>
<reference evidence="3 6" key="3">
    <citation type="submission" date="2018-07" db="EMBL/GenBank/DDBJ databases">
        <title>Leeuwenhoekiella genomics.</title>
        <authorList>
            <person name="Tahon G."/>
            <person name="Willems A."/>
        </authorList>
    </citation>
    <scope>NUCLEOTIDE SEQUENCE [LARGE SCALE GENOMIC DNA]</scope>
    <source>
        <strain evidence="3 6">LMG 24856</strain>
    </source>
</reference>
<dbReference type="SUPFAM" id="SSF51556">
    <property type="entry name" value="Metallo-dependent hydrolases"/>
    <property type="match status" value="1"/>
</dbReference>
<proteinExistence type="predicted"/>
<feature type="signal peptide" evidence="1">
    <location>
        <begin position="1"/>
        <end position="20"/>
    </location>
</feature>
<dbReference type="InterPro" id="IPR011059">
    <property type="entry name" value="Metal-dep_hydrolase_composite"/>
</dbReference>
<accession>A0A1M5T2A7</accession>
<gene>
    <name evidence="3" type="ORF">DSM01_2247</name>
    <name evidence="4" type="ORF">SAMN04487999_0228</name>
</gene>
<dbReference type="Pfam" id="PF01979">
    <property type="entry name" value="Amidohydro_1"/>
    <property type="match status" value="1"/>
</dbReference>
<dbReference type="InterPro" id="IPR051781">
    <property type="entry name" value="Metallo-dep_Hydrolase"/>
</dbReference>
<dbReference type="PANTHER" id="PTHR43135">
    <property type="entry name" value="ALPHA-D-RIBOSE 1-METHYLPHOSPHONATE 5-TRIPHOSPHATE DIPHOSPHATASE"/>
    <property type="match status" value="1"/>
</dbReference>
<dbReference type="OrthoDB" id="783596at2"/>
<evidence type="ECO:0000313" key="4">
    <source>
        <dbReference type="EMBL" id="SHH44881.1"/>
    </source>
</evidence>
<dbReference type="STRING" id="573501.SAMN04487999_0228"/>
<evidence type="ECO:0000313" key="5">
    <source>
        <dbReference type="Proteomes" id="UP000184240"/>
    </source>
</evidence>
<reference evidence="5" key="2">
    <citation type="submission" date="2016-11" db="EMBL/GenBank/DDBJ databases">
        <authorList>
            <person name="Varghese N."/>
            <person name="Submissions S."/>
        </authorList>
    </citation>
    <scope>NUCLEOTIDE SEQUENCE [LARGE SCALE GENOMIC DNA]</scope>
    <source>
        <strain evidence="5">DSM 19859</strain>
    </source>
</reference>
<dbReference type="AlphaFoldDB" id="A0A1M5T2A7"/>
<organism evidence="4 5">
    <name type="scientific">Leeuwenhoekiella palythoae</name>
    <dbReference type="NCBI Taxonomy" id="573501"/>
    <lineage>
        <taxon>Bacteria</taxon>
        <taxon>Pseudomonadati</taxon>
        <taxon>Bacteroidota</taxon>
        <taxon>Flavobacteriia</taxon>
        <taxon>Flavobacteriales</taxon>
        <taxon>Flavobacteriaceae</taxon>
        <taxon>Leeuwenhoekiella</taxon>
    </lineage>
</organism>
<evidence type="ECO:0000313" key="3">
    <source>
        <dbReference type="EMBL" id="RXG28786.1"/>
    </source>
</evidence>
<dbReference type="InterPro" id="IPR032466">
    <property type="entry name" value="Metal_Hydrolase"/>
</dbReference>
<dbReference type="SUPFAM" id="SSF51338">
    <property type="entry name" value="Composite domain of metallo-dependent hydrolases"/>
    <property type="match status" value="1"/>
</dbReference>
<dbReference type="PANTHER" id="PTHR43135:SF3">
    <property type="entry name" value="ALPHA-D-RIBOSE 1-METHYLPHOSPHONATE 5-TRIPHOSPHATE DIPHOSPHATASE"/>
    <property type="match status" value="1"/>
</dbReference>
<keyword evidence="1" id="KW-0732">Signal</keyword>
<dbReference type="Gene3D" id="3.20.20.140">
    <property type="entry name" value="Metal-dependent hydrolases"/>
    <property type="match status" value="1"/>
</dbReference>
<keyword evidence="6" id="KW-1185">Reference proteome</keyword>
<evidence type="ECO:0000259" key="2">
    <source>
        <dbReference type="Pfam" id="PF01979"/>
    </source>
</evidence>